<feature type="transmembrane region" description="Helical" evidence="1">
    <location>
        <begin position="81"/>
        <end position="103"/>
    </location>
</feature>
<dbReference type="Proteomes" id="UP000734343">
    <property type="component" value="Unassembled WGS sequence"/>
</dbReference>
<proteinExistence type="predicted"/>
<reference evidence="3 4" key="1">
    <citation type="submission" date="2021-03" db="EMBL/GenBank/DDBJ databases">
        <title>Five novel Rahnella species.</title>
        <authorList>
            <person name="Brady C."/>
            <person name="Asselin J."/>
            <person name="Beer S."/>
            <person name="Bruberg M.B."/>
            <person name="Crampton B."/>
            <person name="Venter S."/>
            <person name="Arnold D."/>
            <person name="Denman S."/>
        </authorList>
    </citation>
    <scope>NUCLEOTIDE SEQUENCE [LARGE SCALE GENOMIC DNA]</scope>
    <source>
        <strain evidence="3 4">H11b</strain>
    </source>
</reference>
<feature type="transmembrane region" description="Helical" evidence="1">
    <location>
        <begin position="41"/>
        <end position="60"/>
    </location>
</feature>
<feature type="transmembrane region" description="Helical" evidence="1">
    <location>
        <begin position="12"/>
        <end position="35"/>
    </location>
</feature>
<evidence type="ECO:0000313" key="4">
    <source>
        <dbReference type="Proteomes" id="UP000734343"/>
    </source>
</evidence>
<dbReference type="NCBIfam" id="NF033664">
    <property type="entry name" value="PACE_transport"/>
    <property type="match status" value="1"/>
</dbReference>
<evidence type="ECO:0000259" key="2">
    <source>
        <dbReference type="Pfam" id="PF05232"/>
    </source>
</evidence>
<dbReference type="EMBL" id="JAFMOW010000060">
    <property type="protein sequence ID" value="MBU9855639.1"/>
    <property type="molecule type" value="Genomic_DNA"/>
</dbReference>
<keyword evidence="1" id="KW-0812">Transmembrane</keyword>
<organism evidence="3 4">
    <name type="scientific">Rahnella bonaserana</name>
    <dbReference type="NCBI Taxonomy" id="2816248"/>
    <lineage>
        <taxon>Bacteria</taxon>
        <taxon>Pseudomonadati</taxon>
        <taxon>Pseudomonadota</taxon>
        <taxon>Gammaproteobacteria</taxon>
        <taxon>Enterobacterales</taxon>
        <taxon>Yersiniaceae</taxon>
        <taxon>Rahnella</taxon>
    </lineage>
</organism>
<sequence>MKVELNKSTAERIFHAVLFELLGNVVIAIFISAVLKVSLLQSGKLSVISAITATVWNYIFNKSFDALQRRYAFERNFIVRILHAVIFEIVLVLSLTPVAMFLLDLSLTKAFVVEIGLIFVFLPYTLVFNWTYDYIRWRLVANKASA</sequence>
<feature type="domain" description="Chlorhexidine efflux transporter" evidence="2">
    <location>
        <begin position="7"/>
        <end position="70"/>
    </location>
</feature>
<accession>A0ABS6LUF3</accession>
<feature type="domain" description="Chlorhexidine efflux transporter" evidence="2">
    <location>
        <begin position="75"/>
        <end position="136"/>
    </location>
</feature>
<dbReference type="Pfam" id="PF05232">
    <property type="entry name" value="BTP"/>
    <property type="match status" value="2"/>
</dbReference>
<dbReference type="RefSeq" id="WP_217173073.1">
    <property type="nucleotide sequence ID" value="NZ_CP126169.1"/>
</dbReference>
<keyword evidence="1" id="KW-1133">Transmembrane helix</keyword>
<comment type="caution">
    <text evidence="3">The sequence shown here is derived from an EMBL/GenBank/DDBJ whole genome shotgun (WGS) entry which is preliminary data.</text>
</comment>
<evidence type="ECO:0000256" key="1">
    <source>
        <dbReference type="SAM" id="Phobius"/>
    </source>
</evidence>
<dbReference type="InterPro" id="IPR007896">
    <property type="entry name" value="BTP_bacteria"/>
</dbReference>
<name>A0ABS6LUF3_9GAMM</name>
<keyword evidence="1" id="KW-0472">Membrane</keyword>
<feature type="transmembrane region" description="Helical" evidence="1">
    <location>
        <begin position="115"/>
        <end position="135"/>
    </location>
</feature>
<dbReference type="InterPro" id="IPR058208">
    <property type="entry name" value="PACE"/>
</dbReference>
<evidence type="ECO:0000313" key="3">
    <source>
        <dbReference type="EMBL" id="MBU9855639.1"/>
    </source>
</evidence>
<keyword evidence="4" id="KW-1185">Reference proteome</keyword>
<protein>
    <submittedName>
        <fullName evidence="3">PACE efflux transporter</fullName>
    </submittedName>
</protein>
<gene>
    <name evidence="3" type="ORF">J1778_10145</name>
</gene>